<dbReference type="AlphaFoldDB" id="A0A090Y9W3"/>
<feature type="compositionally biased region" description="Basic and acidic residues" evidence="1">
    <location>
        <begin position="313"/>
        <end position="331"/>
    </location>
</feature>
<dbReference type="PATRIC" id="fig|44252.3.peg.5720"/>
<evidence type="ECO:0000313" key="4">
    <source>
        <dbReference type="Proteomes" id="UP000029278"/>
    </source>
</evidence>
<gene>
    <name evidence="3" type="ORF">DJ90_1439</name>
</gene>
<sequence length="331" mass="37394">MDKEAIKKLKSRYILLWTGSVLCAILTIFLLVMGEVLLGMLLGALIIVVVPAMIMYSKLLKGDIRPYVPRKGFWYYRLSPQDKITYLSVSQLVFFLLLIVFWLFDLGTWYATFTALGGIVYIQFVIKRRIKLHTPVDDASLFELEELGIIASEESVVGLYKDFTSWSDVHEGAKIVVLTPDHLILIRMVTPEEGERYELRLKEIAGLFIMADGRYGQGMILTFRMANETSIRLTLLGESAQDSPEQFIYALLNSLDRVNMEAGTKAKEVVLVKANRPAPAHTSFSNGAPRPVIRHLDLPDFEPSIKEPGLSPEAKEISDYQDKGKGRQLDF</sequence>
<feature type="transmembrane region" description="Helical" evidence="2">
    <location>
        <begin position="84"/>
        <end position="103"/>
    </location>
</feature>
<dbReference type="OrthoDB" id="2678330at2"/>
<dbReference type="EMBL" id="JMQA01000047">
    <property type="protein sequence ID" value="KFM94582.1"/>
    <property type="molecule type" value="Genomic_DNA"/>
</dbReference>
<accession>A0A090Y9W3</accession>
<keyword evidence="2" id="KW-1133">Transmembrane helix</keyword>
<comment type="caution">
    <text evidence="3">The sequence shown here is derived from an EMBL/GenBank/DDBJ whole genome shotgun (WGS) entry which is preliminary data.</text>
</comment>
<feature type="transmembrane region" description="Helical" evidence="2">
    <location>
        <begin position="109"/>
        <end position="126"/>
    </location>
</feature>
<dbReference type="RefSeq" id="WP_127463465.1">
    <property type="nucleotide sequence ID" value="NZ_JAKOBR010000032.1"/>
</dbReference>
<reference evidence="3 4" key="1">
    <citation type="submission" date="2014-04" db="EMBL/GenBank/DDBJ databases">
        <authorList>
            <person name="Bishop-Lilly K.A."/>
            <person name="Broomall S.M."/>
            <person name="Chain P.S."/>
            <person name="Chertkov O."/>
            <person name="Coyne S.R."/>
            <person name="Daligault H.E."/>
            <person name="Davenport K.W."/>
            <person name="Erkkila T."/>
            <person name="Frey K.G."/>
            <person name="Gibbons H.S."/>
            <person name="Gu W."/>
            <person name="Jaissle J."/>
            <person name="Johnson S.L."/>
            <person name="Koroleva G.I."/>
            <person name="Ladner J.T."/>
            <person name="Lo C.-C."/>
            <person name="Minogue T.D."/>
            <person name="Munk C."/>
            <person name="Palacios G.F."/>
            <person name="Redden C.L."/>
            <person name="Rosenzweig C.N."/>
            <person name="Scholz M.B."/>
            <person name="Teshima H."/>
            <person name="Xu Y."/>
        </authorList>
    </citation>
    <scope>NUCLEOTIDE SEQUENCE [LARGE SCALE GENOMIC DNA]</scope>
    <source>
        <strain evidence="3 4">8244</strain>
    </source>
</reference>
<proteinExistence type="predicted"/>
<dbReference type="HOGENOM" id="CLU_838982_0_0_9"/>
<keyword evidence="4" id="KW-1185">Reference proteome</keyword>
<evidence type="ECO:0000313" key="3">
    <source>
        <dbReference type="EMBL" id="KFM94582.1"/>
    </source>
</evidence>
<evidence type="ECO:0000256" key="1">
    <source>
        <dbReference type="SAM" id="MobiDB-lite"/>
    </source>
</evidence>
<dbReference type="GeneID" id="77010806"/>
<feature type="transmembrane region" description="Helical" evidence="2">
    <location>
        <begin position="12"/>
        <end position="31"/>
    </location>
</feature>
<keyword evidence="2" id="KW-0812">Transmembrane</keyword>
<dbReference type="Proteomes" id="UP000029278">
    <property type="component" value="Unassembled WGS sequence"/>
</dbReference>
<keyword evidence="2" id="KW-0472">Membrane</keyword>
<name>A0A090Y9W3_PAEMA</name>
<feature type="transmembrane region" description="Helical" evidence="2">
    <location>
        <begin position="37"/>
        <end position="56"/>
    </location>
</feature>
<evidence type="ECO:0000256" key="2">
    <source>
        <dbReference type="SAM" id="Phobius"/>
    </source>
</evidence>
<feature type="region of interest" description="Disordered" evidence="1">
    <location>
        <begin position="300"/>
        <end position="331"/>
    </location>
</feature>
<organism evidence="3 4">
    <name type="scientific">Paenibacillus macerans</name>
    <name type="common">Bacillus macerans</name>
    <dbReference type="NCBI Taxonomy" id="44252"/>
    <lineage>
        <taxon>Bacteria</taxon>
        <taxon>Bacillati</taxon>
        <taxon>Bacillota</taxon>
        <taxon>Bacilli</taxon>
        <taxon>Bacillales</taxon>
        <taxon>Paenibacillaceae</taxon>
        <taxon>Paenibacillus</taxon>
    </lineage>
</organism>
<protein>
    <submittedName>
        <fullName evidence="3">Uncharacterized protein</fullName>
    </submittedName>
</protein>